<dbReference type="PANTHER" id="PTHR47249:SF1">
    <property type="entry name" value="VACUOLAR PROTEIN 8"/>
    <property type="match status" value="1"/>
</dbReference>
<proteinExistence type="inferred from homology"/>
<evidence type="ECO:0000313" key="8">
    <source>
        <dbReference type="EMBL" id="KAF7359744.1"/>
    </source>
</evidence>
<dbReference type="SMART" id="SM00185">
    <property type="entry name" value="ARM"/>
    <property type="match status" value="8"/>
</dbReference>
<evidence type="ECO:0000256" key="4">
    <source>
        <dbReference type="ARBA" id="ARBA00022737"/>
    </source>
</evidence>
<accession>A0A8H6YIQ9</accession>
<dbReference type="InterPro" id="IPR016024">
    <property type="entry name" value="ARM-type_fold"/>
</dbReference>
<comment type="caution">
    <text evidence="8">The sequence shown here is derived from an EMBL/GenBank/DDBJ whole genome shotgun (WGS) entry which is preliminary data.</text>
</comment>
<evidence type="ECO:0000256" key="5">
    <source>
        <dbReference type="ARBA" id="ARBA00023136"/>
    </source>
</evidence>
<dbReference type="GO" id="GO:0005774">
    <property type="term" value="C:vacuolar membrane"/>
    <property type="evidence" value="ECO:0007669"/>
    <property type="project" value="UniProtKB-SubCell"/>
</dbReference>
<dbReference type="GO" id="GO:0043495">
    <property type="term" value="F:protein-membrane adaptor activity"/>
    <property type="evidence" value="ECO:0007669"/>
    <property type="project" value="InterPro"/>
</dbReference>
<dbReference type="InterPro" id="IPR000225">
    <property type="entry name" value="Armadillo"/>
</dbReference>
<dbReference type="InterPro" id="IPR045156">
    <property type="entry name" value="Vac8"/>
</dbReference>
<dbReference type="InterPro" id="IPR011989">
    <property type="entry name" value="ARM-like"/>
</dbReference>
<keyword evidence="9" id="KW-1185">Reference proteome</keyword>
<dbReference type="PANTHER" id="PTHR47249">
    <property type="entry name" value="VACUOLAR PROTEIN 8"/>
    <property type="match status" value="1"/>
</dbReference>
<evidence type="ECO:0000256" key="6">
    <source>
        <dbReference type="ARBA" id="ARBA00023288"/>
    </source>
</evidence>
<evidence type="ECO:0000256" key="7">
    <source>
        <dbReference type="ARBA" id="ARBA00026209"/>
    </source>
</evidence>
<dbReference type="Gene3D" id="1.25.10.10">
    <property type="entry name" value="Leucine-rich Repeat Variant"/>
    <property type="match status" value="4"/>
</dbReference>
<comment type="similarity">
    <text evidence="2">Belongs to the beta-catenin family.</text>
</comment>
<reference evidence="8" key="1">
    <citation type="submission" date="2020-05" db="EMBL/GenBank/DDBJ databases">
        <title>Mycena genomes resolve the evolution of fungal bioluminescence.</title>
        <authorList>
            <person name="Tsai I.J."/>
        </authorList>
    </citation>
    <scope>NUCLEOTIDE SEQUENCE</scope>
    <source>
        <strain evidence="8">CCC161011</strain>
    </source>
</reference>
<dbReference type="Proteomes" id="UP000620124">
    <property type="component" value="Unassembled WGS sequence"/>
</dbReference>
<dbReference type="AlphaFoldDB" id="A0A8H6YIQ9"/>
<keyword evidence="5" id="KW-0472">Membrane</keyword>
<evidence type="ECO:0000256" key="2">
    <source>
        <dbReference type="ARBA" id="ARBA00005462"/>
    </source>
</evidence>
<keyword evidence="3" id="KW-0926">Vacuole</keyword>
<evidence type="ECO:0000313" key="9">
    <source>
        <dbReference type="Proteomes" id="UP000620124"/>
    </source>
</evidence>
<organism evidence="8 9">
    <name type="scientific">Mycena venus</name>
    <dbReference type="NCBI Taxonomy" id="2733690"/>
    <lineage>
        <taxon>Eukaryota</taxon>
        <taxon>Fungi</taxon>
        <taxon>Dikarya</taxon>
        <taxon>Basidiomycota</taxon>
        <taxon>Agaricomycotina</taxon>
        <taxon>Agaricomycetes</taxon>
        <taxon>Agaricomycetidae</taxon>
        <taxon>Agaricales</taxon>
        <taxon>Marasmiineae</taxon>
        <taxon>Mycenaceae</taxon>
        <taxon>Mycena</taxon>
    </lineage>
</organism>
<keyword evidence="4" id="KW-0677">Repeat</keyword>
<evidence type="ECO:0000256" key="1">
    <source>
        <dbReference type="ARBA" id="ARBA00004592"/>
    </source>
</evidence>
<dbReference type="SUPFAM" id="SSF48371">
    <property type="entry name" value="ARM repeat"/>
    <property type="match status" value="2"/>
</dbReference>
<dbReference type="GO" id="GO:0071562">
    <property type="term" value="P:nucleus-vacuole junction assembly"/>
    <property type="evidence" value="ECO:0007669"/>
    <property type="project" value="InterPro"/>
</dbReference>
<keyword evidence="6" id="KW-0449">Lipoprotein</keyword>
<dbReference type="OrthoDB" id="7537227at2759"/>
<name>A0A8H6YIQ9_9AGAR</name>
<comment type="subcellular location">
    <subcellularLocation>
        <location evidence="1">Vacuole membrane</location>
        <topology evidence="1">Lipid-anchor</topology>
    </subcellularLocation>
</comment>
<sequence length="746" mass="82452">MQGRRGEPTRYKRTHAPPQYFPLIGSNLISATAKQQHFKFARYLPIQLSLPSFMLSLTRQATPQSTHSWWSDSNPNLRGPTINLHAAAKPLMKLMYHRQVMACIKRNQHSPLSTPLLETYSSYIPWDYISQSTKAAIFDELIYRTHSGIDDARLVVNSPFFWCTVQTLKSSDVRARISSCRLIRNLALHELSTPVIMWPGVCEQLVSLLRDDVTVVAEAIYTLAQIAVWPEGAQAIGNPKTLASIMELLYSQSRDVCKRACNLIARLPHHEPTAQAILKFKPCVQLVTLLHDINFTVVRDATYALSQISRWSDGAEAIVDAKTLDHLLKLLNSFSPDVRKLSCNLVGNLASHGPTVSLVLELRPCAQLVTLLRDKNSEVVESAIYALHHIAPWSDGAEAIVNAKTLDVVLELLDSFSPEIQKWTCNLVGNLASFESTAPAVLMLKPWVQLVTLLRDNESEVAKNATYALSCISRWLDGAEAIVDSKTLDHALGLLISSSPNIRAWACMLVGRLANHKSTALAVLTLKPWVQLVTLLRDKDGEVVRGAIYALCEISCWLDGAQAIVNAKVLDHVLELLDSSSPDICAWTCELVEGLTSHESIVPAILDLKPCVKLVTLLHNKDPEVVESATSALYQIAHCPGICKCACKLLGNLANHKSTAPTVLELNPSRQLISLLREPTTRPSALFALCAISEQVDGIKALAELDVSEELRKLSQSTDAENRVQIHIILENLSRYTSIEGFGLAW</sequence>
<dbReference type="EMBL" id="JACAZI010000005">
    <property type="protein sequence ID" value="KAF7359744.1"/>
    <property type="molecule type" value="Genomic_DNA"/>
</dbReference>
<gene>
    <name evidence="8" type="ORF">MVEN_00699100</name>
</gene>
<protein>
    <recommendedName>
        <fullName evidence="7">Vacuolar protein 8</fullName>
    </recommendedName>
</protein>
<evidence type="ECO:0000256" key="3">
    <source>
        <dbReference type="ARBA" id="ARBA00022554"/>
    </source>
</evidence>